<proteinExistence type="inferred from homology"/>
<dbReference type="PATRIC" id="fig|267850.7.peg.1310"/>
<accession>A0A063Y328</accession>
<name>A0A063Y328_9GAMM</name>
<comment type="caution">
    <text evidence="6">The sequence shown here is derived from an EMBL/GenBank/DDBJ whole genome shotgun (WGS) entry which is preliminary data.</text>
</comment>
<dbReference type="GO" id="GO:0016853">
    <property type="term" value="F:isomerase activity"/>
    <property type="evidence" value="ECO:0007669"/>
    <property type="project" value="UniProtKB-UniRule"/>
</dbReference>
<evidence type="ECO:0000256" key="2">
    <source>
        <dbReference type="ARBA" id="ARBA00023235"/>
    </source>
</evidence>
<dbReference type="Gene3D" id="3.30.429.10">
    <property type="entry name" value="Macrophage Migration Inhibitory Factor"/>
    <property type="match status" value="1"/>
</dbReference>
<dbReference type="OrthoDB" id="9799841at2"/>
<dbReference type="SUPFAM" id="SSF55331">
    <property type="entry name" value="Tautomerase/MIF"/>
    <property type="match status" value="1"/>
</dbReference>
<dbReference type="EMBL" id="JMSZ01000016">
    <property type="protein sequence ID" value="KDE40723.1"/>
    <property type="molecule type" value="Genomic_DNA"/>
</dbReference>
<evidence type="ECO:0000313" key="6">
    <source>
        <dbReference type="EMBL" id="KDE40723.1"/>
    </source>
</evidence>
<sequence>MPIAQLYIMEGRSDAQKERLIESVTESIASSLDAPIEAVRVIITEMPKQHFGIAGKSAKALGR</sequence>
<dbReference type="EC" id="5.3.2.-" evidence="4"/>
<evidence type="ECO:0000259" key="5">
    <source>
        <dbReference type="Pfam" id="PF01361"/>
    </source>
</evidence>
<dbReference type="PANTHER" id="PTHR35530:SF1">
    <property type="entry name" value="2-HYDROXYMUCONATE TAUTOMERASE"/>
    <property type="match status" value="1"/>
</dbReference>
<dbReference type="STRING" id="267850.ADINL_1315"/>
<dbReference type="CDD" id="cd00491">
    <property type="entry name" value="4Oxalocrotonate_Tautomerase"/>
    <property type="match status" value="1"/>
</dbReference>
<dbReference type="NCBIfam" id="NF002571">
    <property type="entry name" value="PRK02220.1"/>
    <property type="match status" value="1"/>
</dbReference>
<evidence type="ECO:0000256" key="4">
    <source>
        <dbReference type="RuleBase" id="RU362032"/>
    </source>
</evidence>
<dbReference type="RefSeq" id="WP_036545068.1">
    <property type="nucleotide sequence ID" value="NZ_JMSZ01000016.1"/>
</dbReference>
<comment type="similarity">
    <text evidence="1 4">Belongs to the 4-oxalocrotonate tautomerase family.</text>
</comment>
<dbReference type="InterPro" id="IPR004370">
    <property type="entry name" value="4-OT-like_dom"/>
</dbReference>
<dbReference type="InterPro" id="IPR014347">
    <property type="entry name" value="Tautomerase/MIF_sf"/>
</dbReference>
<evidence type="ECO:0000256" key="1">
    <source>
        <dbReference type="ARBA" id="ARBA00006723"/>
    </source>
</evidence>
<keyword evidence="7" id="KW-1185">Reference proteome</keyword>
<dbReference type="InterPro" id="IPR018191">
    <property type="entry name" value="4-OT"/>
</dbReference>
<dbReference type="Pfam" id="PF01361">
    <property type="entry name" value="Tautomerase"/>
    <property type="match status" value="1"/>
</dbReference>
<gene>
    <name evidence="6" type="ORF">ADINL_1315</name>
</gene>
<dbReference type="NCBIfam" id="TIGR00013">
    <property type="entry name" value="taut"/>
    <property type="match status" value="1"/>
</dbReference>
<evidence type="ECO:0000313" key="7">
    <source>
        <dbReference type="Proteomes" id="UP000027318"/>
    </source>
</evidence>
<feature type="domain" description="4-oxalocrotonate tautomerase-like" evidence="5">
    <location>
        <begin position="2"/>
        <end position="59"/>
    </location>
</feature>
<reference evidence="6 7" key="1">
    <citation type="journal article" date="2005" name="Int. J. Syst. Evol. Microbiol.">
        <title>Nitrincola lacisaponensis gen. nov., sp. nov., a novel alkaliphilic bacterium isolated from an alkaline, saline lake.</title>
        <authorList>
            <person name="Dimitriu P.A."/>
            <person name="Shukla S.K."/>
            <person name="Conradt J."/>
            <person name="Marquez M.C."/>
            <person name="Ventosa A."/>
            <person name="Maglia A."/>
            <person name="Peyton B.M."/>
            <person name="Pinkart H.C."/>
            <person name="Mormile M.R."/>
        </authorList>
    </citation>
    <scope>NUCLEOTIDE SEQUENCE [LARGE SCALE GENOMIC DNA]</scope>
    <source>
        <strain evidence="6 7">4CA</strain>
    </source>
</reference>
<evidence type="ECO:0000256" key="3">
    <source>
        <dbReference type="PIRSR" id="PIRSR618191-1"/>
    </source>
</evidence>
<feature type="active site" description="Proton acceptor; via imino nitrogen" evidence="3">
    <location>
        <position position="2"/>
    </location>
</feature>
<protein>
    <recommendedName>
        <fullName evidence="4">Tautomerase</fullName>
        <ecNumber evidence="4">5.3.2.-</ecNumber>
    </recommendedName>
</protein>
<keyword evidence="2 4" id="KW-0413">Isomerase</keyword>
<dbReference type="Proteomes" id="UP000027318">
    <property type="component" value="Unassembled WGS sequence"/>
</dbReference>
<organism evidence="6 7">
    <name type="scientific">Nitrincola lacisaponensis</name>
    <dbReference type="NCBI Taxonomy" id="267850"/>
    <lineage>
        <taxon>Bacteria</taxon>
        <taxon>Pseudomonadati</taxon>
        <taxon>Pseudomonadota</taxon>
        <taxon>Gammaproteobacteria</taxon>
        <taxon>Oceanospirillales</taxon>
        <taxon>Oceanospirillaceae</taxon>
        <taxon>Nitrincola</taxon>
    </lineage>
</organism>
<dbReference type="AlphaFoldDB" id="A0A063Y328"/>
<dbReference type="PANTHER" id="PTHR35530">
    <property type="entry name" value="TAUTOMERASE-RELATED"/>
    <property type="match status" value="1"/>
</dbReference>